<gene>
    <name evidence="2" type="ORF">LMG29739_05258</name>
</gene>
<evidence type="ECO:0000313" key="3">
    <source>
        <dbReference type="Proteomes" id="UP000494329"/>
    </source>
</evidence>
<feature type="region of interest" description="Disordered" evidence="1">
    <location>
        <begin position="48"/>
        <end position="68"/>
    </location>
</feature>
<dbReference type="AlphaFoldDB" id="A0A6J5EQQ2"/>
<accession>A0A6J5EQQ2</accession>
<proteinExistence type="predicted"/>
<name>A0A6J5EQQ2_9BURK</name>
<organism evidence="2 3">
    <name type="scientific">Paraburkholderia solisilvae</name>
    <dbReference type="NCBI Taxonomy" id="624376"/>
    <lineage>
        <taxon>Bacteria</taxon>
        <taxon>Pseudomonadati</taxon>
        <taxon>Pseudomonadota</taxon>
        <taxon>Betaproteobacteria</taxon>
        <taxon>Burkholderiales</taxon>
        <taxon>Burkholderiaceae</taxon>
        <taxon>Paraburkholderia</taxon>
    </lineage>
</organism>
<keyword evidence="3" id="KW-1185">Reference proteome</keyword>
<evidence type="ECO:0000313" key="2">
    <source>
        <dbReference type="EMBL" id="CAB3768214.1"/>
    </source>
</evidence>
<dbReference type="EMBL" id="CADIKF010000056">
    <property type="protein sequence ID" value="CAB3768214.1"/>
    <property type="molecule type" value="Genomic_DNA"/>
</dbReference>
<reference evidence="2 3" key="1">
    <citation type="submission" date="2020-04" db="EMBL/GenBank/DDBJ databases">
        <authorList>
            <person name="De Canck E."/>
        </authorList>
    </citation>
    <scope>NUCLEOTIDE SEQUENCE [LARGE SCALE GENOMIC DNA]</scope>
    <source>
        <strain evidence="2 3">LMG 29739</strain>
    </source>
</reference>
<protein>
    <submittedName>
        <fullName evidence="2">Uncharacterized protein</fullName>
    </submittedName>
</protein>
<evidence type="ECO:0000256" key="1">
    <source>
        <dbReference type="SAM" id="MobiDB-lite"/>
    </source>
</evidence>
<dbReference type="RefSeq" id="WP_175114398.1">
    <property type="nucleotide sequence ID" value="NZ_CADIKF010000056.1"/>
</dbReference>
<sequence>MRTYNTVLGGLMQAVSGDFVACGCEEQPRIIARYATLWTFIDEGSAQLDGKPGQTEPVDQAASGNYLSDDVPRYDEQVLATGRGATDGYPYFIEMSDGRTEGGRLERPVLLSRISTMVADDYTIYWGDEALAKQAGA</sequence>
<dbReference type="Proteomes" id="UP000494329">
    <property type="component" value="Unassembled WGS sequence"/>
</dbReference>